<reference evidence="1" key="1">
    <citation type="submission" date="2019-08" db="EMBL/GenBank/DDBJ databases">
        <authorList>
            <person name="Kucharzyk K."/>
            <person name="Murdoch R.W."/>
            <person name="Higgins S."/>
            <person name="Loffler F."/>
        </authorList>
    </citation>
    <scope>NUCLEOTIDE SEQUENCE</scope>
</reference>
<comment type="caution">
    <text evidence="1">The sequence shown here is derived from an EMBL/GenBank/DDBJ whole genome shotgun (WGS) entry which is preliminary data.</text>
</comment>
<gene>
    <name evidence="1" type="ORF">SDC9_156137</name>
</gene>
<evidence type="ECO:0000313" key="1">
    <source>
        <dbReference type="EMBL" id="MPN08851.1"/>
    </source>
</evidence>
<sequence>MKHLIIVSLLSVFITSEAQDQGSTTPKEKFSVGIGYGFNSNIGNDGILFSNDYKHYLTDRLVMNPGISFFQSVNMFQNIARNGYKSHSGLVFDLSLECSIYNHKYFNIALNLGPSFEIGDISYSSMRTYENGVLTEERFVHKQIYEPGVSGSVEFSWDRNKKLVKTLSIISNSQYGLIPNSIGILYKIGF</sequence>
<protein>
    <recommendedName>
        <fullName evidence="2">Outer membrane protein beta-barrel domain-containing protein</fullName>
    </recommendedName>
</protein>
<name>A0A645F3L5_9ZZZZ</name>
<proteinExistence type="predicted"/>
<accession>A0A645F3L5</accession>
<dbReference type="EMBL" id="VSSQ01054942">
    <property type="protein sequence ID" value="MPN08851.1"/>
    <property type="molecule type" value="Genomic_DNA"/>
</dbReference>
<organism evidence="1">
    <name type="scientific">bioreactor metagenome</name>
    <dbReference type="NCBI Taxonomy" id="1076179"/>
    <lineage>
        <taxon>unclassified sequences</taxon>
        <taxon>metagenomes</taxon>
        <taxon>ecological metagenomes</taxon>
    </lineage>
</organism>
<dbReference type="AlphaFoldDB" id="A0A645F3L5"/>
<evidence type="ECO:0008006" key="2">
    <source>
        <dbReference type="Google" id="ProtNLM"/>
    </source>
</evidence>